<dbReference type="RefSeq" id="WP_098922613.1">
    <property type="nucleotide sequence ID" value="NZ_CP023819.1"/>
</dbReference>
<gene>
    <name evidence="8" type="ORF">CRH10_02145</name>
</gene>
<proteinExistence type="predicted"/>
<dbReference type="Proteomes" id="UP000223709">
    <property type="component" value="Chromosome"/>
</dbReference>
<feature type="transmembrane region" description="Helical" evidence="6">
    <location>
        <begin position="178"/>
        <end position="199"/>
    </location>
</feature>
<dbReference type="SUPFAM" id="SSF109755">
    <property type="entry name" value="PhoU-like"/>
    <property type="match status" value="1"/>
</dbReference>
<dbReference type="Pfam" id="PF01895">
    <property type="entry name" value="PhoU"/>
    <property type="match status" value="2"/>
</dbReference>
<sequence length="594" mass="64075">MDITHITSLLGGIALFLYGMSIMGAGLEKLAGGKMQGVLQKLTSSTIKGVIFGTLITGVIQSSAGTVVICVGLVNSGIMTLTQSVGVIMGANIGTTVTGQLIRMADISGDSLLLTLIQPKTFAPVVAFVGCIFYVFLRNAKKKNIGQIMLGFGILFTGMSLMDTGVSPLRESAAFQELFVSMTNPLLGVLVGMVVTVIIQSSSASVGILQALSSTGLVTFGSAIPIILGAHIGTAFTPLLTIGGSSKDGKRAALIHLYFNIIGSFVLLAAIYAVRYTIGIPVWGDVMNKSTIANIHTLSSVAAMLLFLPFSSVLSRLAMLTVPNSAEEAQEMSMPVLDERLFKSPAVALQQAKSAVVKMSRRAARNVSLSTPLLLKMDEDVVSAINVRENLIDRMEVEISNYLIKMTDQELGDDESHAVTELLNFVTEFERIGDYAVNIQEKAVELYEKEASFSDIAKNELKLLDSALEQILTRTNDAFENDDIALARQVEPLEEVIDILVEKLRDGHIKRLKDGICSIDTGVVFLDVLNNVERISDHCSNVAARLVGTSEGDDYDSHTLKSLMHHNPSKEYSLMYEECCKEYLTPLAAMEKDA</sequence>
<evidence type="ECO:0000313" key="8">
    <source>
        <dbReference type="EMBL" id="ATL89196.1"/>
    </source>
</evidence>
<name>A0A291T7S3_9FIRM</name>
<evidence type="ECO:0000256" key="6">
    <source>
        <dbReference type="SAM" id="Phobius"/>
    </source>
</evidence>
<evidence type="ECO:0000259" key="7">
    <source>
        <dbReference type="Pfam" id="PF01895"/>
    </source>
</evidence>
<organism evidence="8 9">
    <name type="scientific">Faecalibacterium prausnitzii</name>
    <dbReference type="NCBI Taxonomy" id="853"/>
    <lineage>
        <taxon>Bacteria</taxon>
        <taxon>Bacillati</taxon>
        <taxon>Bacillota</taxon>
        <taxon>Clostridia</taxon>
        <taxon>Eubacteriales</taxon>
        <taxon>Oscillospiraceae</taxon>
        <taxon>Faecalibacterium</taxon>
    </lineage>
</organism>
<dbReference type="PANTHER" id="PTHR10010">
    <property type="entry name" value="SOLUTE CARRIER FAMILY 34 SODIUM PHOSPHATE , MEMBER 2-RELATED"/>
    <property type="match status" value="1"/>
</dbReference>
<feature type="domain" description="PhoU" evidence="7">
    <location>
        <begin position="357"/>
        <end position="442"/>
    </location>
</feature>
<dbReference type="GO" id="GO:0044341">
    <property type="term" value="P:sodium-dependent phosphate transport"/>
    <property type="evidence" value="ECO:0007669"/>
    <property type="project" value="InterPro"/>
</dbReference>
<reference evidence="8 9" key="1">
    <citation type="submission" date="2017-10" db="EMBL/GenBank/DDBJ databases">
        <title>Complete Genome Sequence of Faecalibacterium prausnitzii isolated from the gut of healthy adult Indian.</title>
        <authorList>
            <person name="Bag S."/>
            <person name="Ghosh T.S."/>
            <person name="Das B."/>
        </authorList>
    </citation>
    <scope>NUCLEOTIDE SEQUENCE [LARGE SCALE GENOMIC DNA]</scope>
    <source>
        <strain evidence="8 9">Indica</strain>
    </source>
</reference>
<evidence type="ECO:0000256" key="4">
    <source>
        <dbReference type="ARBA" id="ARBA00022989"/>
    </source>
</evidence>
<feature type="domain" description="PhoU" evidence="7">
    <location>
        <begin position="468"/>
        <end position="545"/>
    </location>
</feature>
<dbReference type="EMBL" id="CP023819">
    <property type="protein sequence ID" value="ATL89196.1"/>
    <property type="molecule type" value="Genomic_DNA"/>
</dbReference>
<feature type="transmembrane region" description="Helical" evidence="6">
    <location>
        <begin position="121"/>
        <end position="137"/>
    </location>
</feature>
<keyword evidence="2" id="KW-1003">Cell membrane</keyword>
<protein>
    <submittedName>
        <fullName evidence="8">Na+/phosphate symporter</fullName>
    </submittedName>
</protein>
<feature type="transmembrane region" description="Helical" evidence="6">
    <location>
        <begin position="211"/>
        <end position="233"/>
    </location>
</feature>
<evidence type="ECO:0000256" key="2">
    <source>
        <dbReference type="ARBA" id="ARBA00022475"/>
    </source>
</evidence>
<accession>A0A291T7S3</accession>
<keyword evidence="3 6" id="KW-0812">Transmembrane</keyword>
<dbReference type="InterPro" id="IPR003841">
    <property type="entry name" value="Na/Pi_transpt"/>
</dbReference>
<dbReference type="InterPro" id="IPR026022">
    <property type="entry name" value="PhoU_dom"/>
</dbReference>
<dbReference type="NCBIfam" id="NF037997">
    <property type="entry name" value="Na_Pi_symport"/>
    <property type="match status" value="1"/>
</dbReference>
<keyword evidence="4 6" id="KW-1133">Transmembrane helix</keyword>
<evidence type="ECO:0000313" key="9">
    <source>
        <dbReference type="Proteomes" id="UP000223709"/>
    </source>
</evidence>
<feature type="transmembrane region" description="Helical" evidence="6">
    <location>
        <begin position="253"/>
        <end position="274"/>
    </location>
</feature>
<dbReference type="AlphaFoldDB" id="A0A291T7S3"/>
<feature type="transmembrane region" description="Helical" evidence="6">
    <location>
        <begin position="49"/>
        <end position="74"/>
    </location>
</feature>
<feature type="transmembrane region" description="Helical" evidence="6">
    <location>
        <begin position="6"/>
        <end position="28"/>
    </location>
</feature>
<keyword evidence="5 6" id="KW-0472">Membrane</keyword>
<evidence type="ECO:0000256" key="3">
    <source>
        <dbReference type="ARBA" id="ARBA00022692"/>
    </source>
</evidence>
<comment type="subcellular location">
    <subcellularLocation>
        <location evidence="1">Cell membrane</location>
        <topology evidence="1">Multi-pass membrane protein</topology>
    </subcellularLocation>
</comment>
<evidence type="ECO:0000256" key="1">
    <source>
        <dbReference type="ARBA" id="ARBA00004651"/>
    </source>
</evidence>
<dbReference type="PANTHER" id="PTHR10010:SF46">
    <property type="entry name" value="SODIUM-DEPENDENT PHOSPHATE TRANSPORT PROTEIN 2B"/>
    <property type="match status" value="1"/>
</dbReference>
<feature type="transmembrane region" description="Helical" evidence="6">
    <location>
        <begin position="295"/>
        <end position="314"/>
    </location>
</feature>
<dbReference type="GO" id="GO:0005436">
    <property type="term" value="F:sodium:phosphate symporter activity"/>
    <property type="evidence" value="ECO:0007669"/>
    <property type="project" value="InterPro"/>
</dbReference>
<dbReference type="GO" id="GO:0005886">
    <property type="term" value="C:plasma membrane"/>
    <property type="evidence" value="ECO:0007669"/>
    <property type="project" value="UniProtKB-SubCell"/>
</dbReference>
<dbReference type="Gene3D" id="1.20.58.220">
    <property type="entry name" value="Phosphate transport system protein phou homolog 2, domain 2"/>
    <property type="match status" value="1"/>
</dbReference>
<dbReference type="InterPro" id="IPR038078">
    <property type="entry name" value="PhoU-like_sf"/>
</dbReference>
<evidence type="ECO:0000256" key="5">
    <source>
        <dbReference type="ARBA" id="ARBA00023136"/>
    </source>
</evidence>
<dbReference type="Pfam" id="PF02690">
    <property type="entry name" value="Na_Pi_cotrans"/>
    <property type="match status" value="1"/>
</dbReference>
<feature type="transmembrane region" description="Helical" evidence="6">
    <location>
        <begin position="149"/>
        <end position="166"/>
    </location>
</feature>